<dbReference type="SMART" id="SM00530">
    <property type="entry name" value="HTH_XRE"/>
    <property type="match status" value="1"/>
</dbReference>
<dbReference type="Pfam" id="PF01381">
    <property type="entry name" value="HTH_3"/>
    <property type="match status" value="1"/>
</dbReference>
<dbReference type="EMBL" id="QRCM01000001">
    <property type="protein sequence ID" value="TXG90650.1"/>
    <property type="molecule type" value="Genomic_DNA"/>
</dbReference>
<dbReference type="InterPro" id="IPR001387">
    <property type="entry name" value="Cro/C1-type_HTH"/>
</dbReference>
<evidence type="ECO:0000259" key="1">
    <source>
        <dbReference type="PROSITE" id="PS50943"/>
    </source>
</evidence>
<protein>
    <submittedName>
        <fullName evidence="2">XRE family transcriptional regulator</fullName>
    </submittedName>
</protein>
<evidence type="ECO:0000313" key="3">
    <source>
        <dbReference type="EMBL" id="TXG90650.1"/>
    </source>
</evidence>
<dbReference type="Proteomes" id="UP000471120">
    <property type="component" value="Unassembled WGS sequence"/>
</dbReference>
<proteinExistence type="predicted"/>
<dbReference type="Gene3D" id="1.10.260.40">
    <property type="entry name" value="lambda repressor-like DNA-binding domains"/>
    <property type="match status" value="1"/>
</dbReference>
<dbReference type="PROSITE" id="PS50943">
    <property type="entry name" value="HTH_CROC1"/>
    <property type="match status" value="1"/>
</dbReference>
<evidence type="ECO:0000313" key="2">
    <source>
        <dbReference type="EMBL" id="TXG90274.1"/>
    </source>
</evidence>
<organism evidence="2 4">
    <name type="scientific">Rhodococcus rhodnii</name>
    <dbReference type="NCBI Taxonomy" id="38312"/>
    <lineage>
        <taxon>Bacteria</taxon>
        <taxon>Bacillati</taxon>
        <taxon>Actinomycetota</taxon>
        <taxon>Actinomycetes</taxon>
        <taxon>Mycobacteriales</taxon>
        <taxon>Nocardiaceae</taxon>
        <taxon>Rhodococcus</taxon>
    </lineage>
</organism>
<evidence type="ECO:0000313" key="4">
    <source>
        <dbReference type="Proteomes" id="UP000471120"/>
    </source>
</evidence>
<dbReference type="AlphaFoldDB" id="A0A6P2CBX8"/>
<dbReference type="SUPFAM" id="SSF47413">
    <property type="entry name" value="lambda repressor-like DNA-binding domains"/>
    <property type="match status" value="1"/>
</dbReference>
<reference evidence="2 4" key="1">
    <citation type="submission" date="2018-07" db="EMBL/GenBank/DDBJ databases">
        <title>Genome sequence of Rhodococcus rhodnii ATCC 35071 from Rhodnius prolixus.</title>
        <authorList>
            <person name="Patel V."/>
            <person name="Vogel K.J."/>
        </authorList>
    </citation>
    <scope>NUCLEOTIDE SEQUENCE [LARGE SCALE GENOMIC DNA]</scope>
    <source>
        <strain evidence="2 4">ATCC 35071</strain>
    </source>
</reference>
<dbReference type="EMBL" id="QRCM01000001">
    <property type="protein sequence ID" value="TXG90274.1"/>
    <property type="molecule type" value="Genomic_DNA"/>
</dbReference>
<accession>A0A6P2CBX8</accession>
<gene>
    <name evidence="2" type="ORF">DW322_08630</name>
    <name evidence="3" type="ORF">DW322_11055</name>
</gene>
<sequence>MRQMSRRTNRRSTQSSRLAARLSANELDFKEDLRRAREDADLSQRAVAAKLGVAPSTISRLERLDSDLTLSQIRHYAWAVGVDLTFSVAPAGEAASESGQLASQTTGALPSSPDVAAGVMHIAFRSTPGSPRSYADGFFDGWKEAEAFHEVSDEEAEQYLAGV</sequence>
<feature type="domain" description="HTH cro/C1-type" evidence="1">
    <location>
        <begin position="33"/>
        <end position="87"/>
    </location>
</feature>
<dbReference type="GO" id="GO:0003677">
    <property type="term" value="F:DNA binding"/>
    <property type="evidence" value="ECO:0007669"/>
    <property type="project" value="InterPro"/>
</dbReference>
<dbReference type="CDD" id="cd00093">
    <property type="entry name" value="HTH_XRE"/>
    <property type="match status" value="1"/>
</dbReference>
<name>A0A6P2CBX8_9NOCA</name>
<comment type="caution">
    <text evidence="2">The sequence shown here is derived from an EMBL/GenBank/DDBJ whole genome shotgun (WGS) entry which is preliminary data.</text>
</comment>
<dbReference type="InterPro" id="IPR010982">
    <property type="entry name" value="Lambda_DNA-bd_dom_sf"/>
</dbReference>